<reference evidence="1" key="1">
    <citation type="submission" date="2022-03" db="EMBL/GenBank/DDBJ databases">
        <title>Streptomyces 7R015 and 7R016 isolated from Barleria lupulina in Thailand.</title>
        <authorList>
            <person name="Kanchanasin P."/>
            <person name="Phongsopitanun W."/>
            <person name="Tanasupawat S."/>
        </authorList>
    </citation>
    <scope>NUCLEOTIDE SEQUENCE</scope>
    <source>
        <strain evidence="1">7R015</strain>
    </source>
</reference>
<dbReference type="EMBL" id="JALDAY010000002">
    <property type="protein sequence ID" value="MCI3270749.1"/>
    <property type="molecule type" value="Genomic_DNA"/>
</dbReference>
<keyword evidence="2" id="KW-1185">Reference proteome</keyword>
<dbReference type="PANTHER" id="PTHR31118:SF12">
    <property type="entry name" value="CYCLASE-LIKE PROTEIN 2"/>
    <property type="match status" value="1"/>
</dbReference>
<evidence type="ECO:0000313" key="1">
    <source>
        <dbReference type="EMBL" id="MCI3270749.1"/>
    </source>
</evidence>
<dbReference type="RefSeq" id="WP_242762125.1">
    <property type="nucleotide sequence ID" value="NZ_JALDAY010000002.1"/>
</dbReference>
<dbReference type="InterPro" id="IPR007325">
    <property type="entry name" value="KFase/CYL"/>
</dbReference>
<gene>
    <name evidence="1" type="ORF">MQP27_06440</name>
</gene>
<dbReference type="Proteomes" id="UP001165269">
    <property type="component" value="Unassembled WGS sequence"/>
</dbReference>
<name>A0ABS9Y153_9ACTN</name>
<dbReference type="PANTHER" id="PTHR31118">
    <property type="entry name" value="CYCLASE-LIKE PROTEIN 2"/>
    <property type="match status" value="1"/>
</dbReference>
<organism evidence="1 2">
    <name type="scientific">Streptomyces cylindrosporus</name>
    <dbReference type="NCBI Taxonomy" id="2927583"/>
    <lineage>
        <taxon>Bacteria</taxon>
        <taxon>Bacillati</taxon>
        <taxon>Actinomycetota</taxon>
        <taxon>Actinomycetes</taxon>
        <taxon>Kitasatosporales</taxon>
        <taxon>Streptomycetaceae</taxon>
        <taxon>Streptomyces</taxon>
    </lineage>
</organism>
<sequence length="272" mass="30426">MSHTDAQRVTFAGRSYRLVDLSQRISNSTSAIEPMPHHIEYTDHRTKAKNMSYMLGEGVHWPHECAAATEVVKLGTHCGTHVDAPYHYWPQSADGSEATTIDNVDLGWFAGDGFVLDMTHKKTGEGITDTDVIAALEQIDYEVKAGDVALIRTDTSLRFSEPGYHNAHPGMRRSATEWLIDHGVRLMGIDAWGFDRPFDVMSREYQAGDVDQLWESHLLGREKPYCHIEKLDNLAALPVSHGFHVTAFPVKVDRASGAWTRVVAWIPEEGDK</sequence>
<accession>A0ABS9Y153</accession>
<dbReference type="Pfam" id="PF04199">
    <property type="entry name" value="Cyclase"/>
    <property type="match status" value="1"/>
</dbReference>
<protein>
    <submittedName>
        <fullName evidence="1">Cyclase family protein</fullName>
    </submittedName>
</protein>
<comment type="caution">
    <text evidence="1">The sequence shown here is derived from an EMBL/GenBank/DDBJ whole genome shotgun (WGS) entry which is preliminary data.</text>
</comment>
<dbReference type="Gene3D" id="3.50.30.50">
    <property type="entry name" value="Putative cyclase"/>
    <property type="match status" value="1"/>
</dbReference>
<dbReference type="SUPFAM" id="SSF102198">
    <property type="entry name" value="Putative cyclase"/>
    <property type="match status" value="1"/>
</dbReference>
<dbReference type="InterPro" id="IPR037175">
    <property type="entry name" value="KFase_sf"/>
</dbReference>
<evidence type="ECO:0000313" key="2">
    <source>
        <dbReference type="Proteomes" id="UP001165269"/>
    </source>
</evidence>
<proteinExistence type="predicted"/>